<dbReference type="Proteomes" id="UP000077684">
    <property type="component" value="Unassembled WGS sequence"/>
</dbReference>
<dbReference type="CDD" id="cd08276">
    <property type="entry name" value="MDR7"/>
    <property type="match status" value="1"/>
</dbReference>
<accession>A0A8X7MHX7</accession>
<keyword evidence="3" id="KW-1185">Reference proteome</keyword>
<dbReference type="Gene3D" id="3.90.180.10">
    <property type="entry name" value="Medium-chain alcohol dehydrogenases, catalytic domain"/>
    <property type="match status" value="1"/>
</dbReference>
<evidence type="ECO:0000313" key="3">
    <source>
        <dbReference type="Proteomes" id="UP000077684"/>
    </source>
</evidence>
<organism evidence="2 3">
    <name type="scientific">Tilletia controversa</name>
    <name type="common">dwarf bunt fungus</name>
    <dbReference type="NCBI Taxonomy" id="13291"/>
    <lineage>
        <taxon>Eukaryota</taxon>
        <taxon>Fungi</taxon>
        <taxon>Dikarya</taxon>
        <taxon>Basidiomycota</taxon>
        <taxon>Ustilaginomycotina</taxon>
        <taxon>Exobasidiomycetes</taxon>
        <taxon>Tilletiales</taxon>
        <taxon>Tilletiaceae</taxon>
        <taxon>Tilletia</taxon>
    </lineage>
</organism>
<dbReference type="SUPFAM" id="SSF51735">
    <property type="entry name" value="NAD(P)-binding Rossmann-fold domains"/>
    <property type="match status" value="1"/>
</dbReference>
<dbReference type="AlphaFoldDB" id="A0A8X7MHX7"/>
<evidence type="ECO:0000313" key="2">
    <source>
        <dbReference type="EMBL" id="KAE8235928.1"/>
    </source>
</evidence>
<reference evidence="2" key="2">
    <citation type="journal article" date="2019" name="IMA Fungus">
        <title>Genome sequencing and comparison of five Tilletia species to identify candidate genes for the detection of regulated species infecting wheat.</title>
        <authorList>
            <person name="Nguyen H.D.T."/>
            <person name="Sultana T."/>
            <person name="Kesanakurti P."/>
            <person name="Hambleton S."/>
        </authorList>
    </citation>
    <scope>NUCLEOTIDE SEQUENCE</scope>
    <source>
        <strain evidence="2">DAOMC 236426</strain>
    </source>
</reference>
<dbReference type="Gene3D" id="3.40.50.720">
    <property type="entry name" value="NAD(P)-binding Rossmann-like Domain"/>
    <property type="match status" value="1"/>
</dbReference>
<dbReference type="InterPro" id="IPR036291">
    <property type="entry name" value="NAD(P)-bd_dom_sf"/>
</dbReference>
<name>A0A8X7MHX7_9BASI</name>
<reference evidence="2" key="1">
    <citation type="submission" date="2016-04" db="EMBL/GenBank/DDBJ databases">
        <authorList>
            <person name="Nguyen H.D."/>
            <person name="Samba Siva P."/>
            <person name="Cullis J."/>
            <person name="Levesque C.A."/>
            <person name="Hambleton S."/>
        </authorList>
    </citation>
    <scope>NUCLEOTIDE SEQUENCE</scope>
    <source>
        <strain evidence="2">DAOMC 236426</strain>
    </source>
</reference>
<dbReference type="PANTHER" id="PTHR45033">
    <property type="match status" value="1"/>
</dbReference>
<dbReference type="Pfam" id="PF00107">
    <property type="entry name" value="ADH_zinc_N"/>
    <property type="match status" value="1"/>
</dbReference>
<dbReference type="EMBL" id="LWDE02003223">
    <property type="protein sequence ID" value="KAE8235928.1"/>
    <property type="molecule type" value="Genomic_DNA"/>
</dbReference>
<dbReference type="SMART" id="SM00829">
    <property type="entry name" value="PKS_ER"/>
    <property type="match status" value="1"/>
</dbReference>
<gene>
    <name evidence="2" type="ORF">A4X06_0g9714</name>
</gene>
<proteinExistence type="predicted"/>
<dbReference type="InterPro" id="IPR052711">
    <property type="entry name" value="Zinc_ADH-like"/>
</dbReference>
<sequence length="355" mass="38430">MSSNSSNSNTFWQLPPINERKGWASLFKTTGEIPQPGPKEVLIKLHASSLNFRDLVISRNQYPLALKDEPVIPASDGAGEVLKLGEGVSLWKKGDRVAPIFNRDHLYSHTPNQQEAATGFGGAIDGFLTQYAIVPETALVSIPDYLSFEEAATLTCAAVTAWNGLYGIASETLRPGQTVLVQGTGGVSVFALQIALAAGANVIATSSSKQKFDKVMESVSTEQRKRVQFINYTEIKEWGKEAVKLNGGKPVDFVIEIGGAGTIAQSFEAIRPGGVIANIGFRAATGDEPAPNVASLVLIKGAIFRGIQIGSRQQFQDMLRVFEAHKIRPVIDREFAFEDTPEAYEYMWSGSHVGK</sequence>
<dbReference type="InterPro" id="IPR013149">
    <property type="entry name" value="ADH-like_C"/>
</dbReference>
<dbReference type="PANTHER" id="PTHR45033:SF2">
    <property type="entry name" value="ZINC-TYPE ALCOHOL DEHYDROGENASE-LIKE PROTEIN C1773.06C"/>
    <property type="match status" value="1"/>
</dbReference>
<dbReference type="InterPro" id="IPR011032">
    <property type="entry name" value="GroES-like_sf"/>
</dbReference>
<dbReference type="SUPFAM" id="SSF50129">
    <property type="entry name" value="GroES-like"/>
    <property type="match status" value="1"/>
</dbReference>
<dbReference type="Pfam" id="PF08240">
    <property type="entry name" value="ADH_N"/>
    <property type="match status" value="1"/>
</dbReference>
<dbReference type="InterPro" id="IPR013154">
    <property type="entry name" value="ADH-like_N"/>
</dbReference>
<feature type="non-terminal residue" evidence="2">
    <location>
        <position position="355"/>
    </location>
</feature>
<comment type="caution">
    <text evidence="2">The sequence shown here is derived from an EMBL/GenBank/DDBJ whole genome shotgun (WGS) entry which is preliminary data.</text>
</comment>
<dbReference type="InterPro" id="IPR020843">
    <property type="entry name" value="ER"/>
</dbReference>
<dbReference type="GO" id="GO:0016491">
    <property type="term" value="F:oxidoreductase activity"/>
    <property type="evidence" value="ECO:0007669"/>
    <property type="project" value="InterPro"/>
</dbReference>
<evidence type="ECO:0000259" key="1">
    <source>
        <dbReference type="SMART" id="SM00829"/>
    </source>
</evidence>
<feature type="domain" description="Enoyl reductase (ER)" evidence="1">
    <location>
        <begin position="22"/>
        <end position="355"/>
    </location>
</feature>
<protein>
    <recommendedName>
        <fullName evidence="1">Enoyl reductase (ER) domain-containing protein</fullName>
    </recommendedName>
</protein>